<keyword evidence="4 6" id="KW-1133">Transmembrane helix</keyword>
<keyword evidence="9" id="KW-1185">Reference proteome</keyword>
<evidence type="ECO:0000256" key="6">
    <source>
        <dbReference type="SAM" id="Phobius"/>
    </source>
</evidence>
<protein>
    <submittedName>
        <fullName evidence="8">GtcA family membrane protein</fullName>
    </submittedName>
</protein>
<evidence type="ECO:0000256" key="5">
    <source>
        <dbReference type="ARBA" id="ARBA00023136"/>
    </source>
</evidence>
<gene>
    <name evidence="8" type="ORF">Lani381_1113</name>
</gene>
<keyword evidence="5 6" id="KW-0472">Membrane</keyword>
<proteinExistence type="inferred from homology"/>
<name>A0ABR4RQ21_9LACO</name>
<comment type="caution">
    <text evidence="8">The sequence shown here is derived from an EMBL/GenBank/DDBJ whole genome shotgun (WGS) entry which is preliminary data.</text>
</comment>
<dbReference type="Proteomes" id="UP000027129">
    <property type="component" value="Unassembled WGS sequence"/>
</dbReference>
<feature type="transmembrane region" description="Helical" evidence="6">
    <location>
        <begin position="137"/>
        <end position="155"/>
    </location>
</feature>
<feature type="transmembrane region" description="Helical" evidence="6">
    <location>
        <begin position="36"/>
        <end position="57"/>
    </location>
</feature>
<evidence type="ECO:0000313" key="8">
    <source>
        <dbReference type="EMBL" id="KDA45786.1"/>
    </source>
</evidence>
<evidence type="ECO:0000256" key="1">
    <source>
        <dbReference type="ARBA" id="ARBA00004141"/>
    </source>
</evidence>
<dbReference type="InterPro" id="IPR051401">
    <property type="entry name" value="GtrA_CellWall_Glycosyl"/>
</dbReference>
<comment type="similarity">
    <text evidence="2">Belongs to the GtrA family.</text>
</comment>
<keyword evidence="3 6" id="KW-0812">Transmembrane</keyword>
<accession>A0ABR4RQ21</accession>
<dbReference type="EMBL" id="JMHU01000009">
    <property type="protein sequence ID" value="KDA45786.1"/>
    <property type="molecule type" value="Genomic_DNA"/>
</dbReference>
<feature type="domain" description="GtrA/DPMS transmembrane" evidence="7">
    <location>
        <begin position="39"/>
        <end position="156"/>
    </location>
</feature>
<evidence type="ECO:0000256" key="4">
    <source>
        <dbReference type="ARBA" id="ARBA00022989"/>
    </source>
</evidence>
<dbReference type="RefSeq" id="WP_404388635.1">
    <property type="nucleotide sequence ID" value="NZ_CP173167.1"/>
</dbReference>
<feature type="transmembrane region" description="Helical" evidence="6">
    <location>
        <begin position="63"/>
        <end position="82"/>
    </location>
</feature>
<feature type="transmembrane region" description="Helical" evidence="6">
    <location>
        <begin position="103"/>
        <end position="131"/>
    </location>
</feature>
<organism evidence="8 9">
    <name type="scientific">Ligilactobacillus animalis</name>
    <dbReference type="NCBI Taxonomy" id="1605"/>
    <lineage>
        <taxon>Bacteria</taxon>
        <taxon>Bacillati</taxon>
        <taxon>Bacillota</taxon>
        <taxon>Bacilli</taxon>
        <taxon>Lactobacillales</taxon>
        <taxon>Lactobacillaceae</taxon>
        <taxon>Ligilactobacillus</taxon>
    </lineage>
</organism>
<comment type="subcellular location">
    <subcellularLocation>
        <location evidence="1">Membrane</location>
        <topology evidence="1">Multi-pass membrane protein</topology>
    </subcellularLocation>
</comment>
<dbReference type="PANTHER" id="PTHR38459">
    <property type="entry name" value="PROPHAGE BACTOPRENOL-LINKED GLUCOSE TRANSLOCASE HOMOLOG"/>
    <property type="match status" value="1"/>
</dbReference>
<sequence length="170" mass="19814">METVVNKIRKGKAIFDQILYSSFANLKKLYRKYQNFFSYTFFGTLASAINVILFHILEKDLGFNYLLANCLAYIVAIIFTFVTNKHWVFASKNTTLKQTLQEFVSFCNVRLFSFILDLGLMFTGVQLLALYKDLAKILDQLICGILNYFFSKWFIFKTTAKILPKEVDEE</sequence>
<evidence type="ECO:0000256" key="2">
    <source>
        <dbReference type="ARBA" id="ARBA00009399"/>
    </source>
</evidence>
<dbReference type="InterPro" id="IPR007267">
    <property type="entry name" value="GtrA_DPMS_TM"/>
</dbReference>
<evidence type="ECO:0000256" key="3">
    <source>
        <dbReference type="ARBA" id="ARBA00022692"/>
    </source>
</evidence>
<evidence type="ECO:0000259" key="7">
    <source>
        <dbReference type="Pfam" id="PF04138"/>
    </source>
</evidence>
<dbReference type="Pfam" id="PF04138">
    <property type="entry name" value="GtrA_DPMS_TM"/>
    <property type="match status" value="1"/>
</dbReference>
<reference evidence="8 9" key="1">
    <citation type="submission" date="2014-04" db="EMBL/GenBank/DDBJ databases">
        <title>Draft Genome Sequence of Lactobacillus animalis 381-IL-28.</title>
        <authorList>
            <person name="Sturino J.M."/>
            <person name="Rajendran M."/>
            <person name="Altermann E."/>
        </authorList>
    </citation>
    <scope>NUCLEOTIDE SEQUENCE [LARGE SCALE GENOMIC DNA]</scope>
    <source>
        <strain evidence="8 9">381-IL-28</strain>
    </source>
</reference>
<dbReference type="PANTHER" id="PTHR38459:SF5">
    <property type="entry name" value="CELL WALL TEICHOIC ACID GLYCOSYLATION PROTEIN GTCA"/>
    <property type="match status" value="1"/>
</dbReference>
<evidence type="ECO:0000313" key="9">
    <source>
        <dbReference type="Proteomes" id="UP000027129"/>
    </source>
</evidence>